<name>A0AAN6T6I7_9PEZI</name>
<dbReference type="AlphaFoldDB" id="A0AAN6T6I7"/>
<keyword evidence="1" id="KW-0812">Transmembrane</keyword>
<evidence type="ECO:0000313" key="2">
    <source>
        <dbReference type="EMBL" id="KAK4107005.1"/>
    </source>
</evidence>
<sequence length="131" mass="13595">MGGEKARDKAKQLILTTIGAILFVVPFVGEVGAVLADASTLARFAPIAGVAANLAFGIYGMVDDPNSAIKGLLGMMFGLGSFSKVARSPKGFKDMAAVRAGLRTNGGVSKFGGNFQKWDDALQDAIKLCRA</sequence>
<protein>
    <submittedName>
        <fullName evidence="2">Uncharacterized protein</fullName>
    </submittedName>
</protein>
<keyword evidence="3" id="KW-1185">Reference proteome</keyword>
<feature type="transmembrane region" description="Helical" evidence="1">
    <location>
        <begin position="41"/>
        <end position="62"/>
    </location>
</feature>
<evidence type="ECO:0000256" key="1">
    <source>
        <dbReference type="SAM" id="Phobius"/>
    </source>
</evidence>
<accession>A0AAN6T6I7</accession>
<gene>
    <name evidence="2" type="ORF">N656DRAFT_785785</name>
</gene>
<dbReference type="EMBL" id="MU853388">
    <property type="protein sequence ID" value="KAK4107005.1"/>
    <property type="molecule type" value="Genomic_DNA"/>
</dbReference>
<feature type="transmembrane region" description="Helical" evidence="1">
    <location>
        <begin position="12"/>
        <end position="35"/>
    </location>
</feature>
<dbReference type="RefSeq" id="XP_064664575.1">
    <property type="nucleotide sequence ID" value="XM_064816455.1"/>
</dbReference>
<dbReference type="Proteomes" id="UP001302812">
    <property type="component" value="Unassembled WGS sequence"/>
</dbReference>
<keyword evidence="1" id="KW-0472">Membrane</keyword>
<reference evidence="2" key="2">
    <citation type="submission" date="2023-05" db="EMBL/GenBank/DDBJ databases">
        <authorList>
            <consortium name="Lawrence Berkeley National Laboratory"/>
            <person name="Steindorff A."/>
            <person name="Hensen N."/>
            <person name="Bonometti L."/>
            <person name="Westerberg I."/>
            <person name="Brannstrom I.O."/>
            <person name="Guillou S."/>
            <person name="Cros-Aarteil S."/>
            <person name="Calhoun S."/>
            <person name="Haridas S."/>
            <person name="Kuo A."/>
            <person name="Mondo S."/>
            <person name="Pangilinan J."/>
            <person name="Riley R."/>
            <person name="Labutti K."/>
            <person name="Andreopoulos B."/>
            <person name="Lipzen A."/>
            <person name="Chen C."/>
            <person name="Yanf M."/>
            <person name="Daum C."/>
            <person name="Ng V."/>
            <person name="Clum A."/>
            <person name="Ohm R."/>
            <person name="Martin F."/>
            <person name="Silar P."/>
            <person name="Natvig D."/>
            <person name="Lalanne C."/>
            <person name="Gautier V."/>
            <person name="Ament-Velasquez S.L."/>
            <person name="Kruys A."/>
            <person name="Hutchinson M.I."/>
            <person name="Powell A.J."/>
            <person name="Barry K."/>
            <person name="Miller A.N."/>
            <person name="Grigoriev I.V."/>
            <person name="Debuchy R."/>
            <person name="Gladieux P."/>
            <person name="Thoren M.H."/>
            <person name="Johannesson H."/>
        </authorList>
    </citation>
    <scope>NUCLEOTIDE SEQUENCE</scope>
    <source>
        <strain evidence="2">CBS 508.74</strain>
    </source>
</reference>
<evidence type="ECO:0000313" key="3">
    <source>
        <dbReference type="Proteomes" id="UP001302812"/>
    </source>
</evidence>
<reference evidence="2" key="1">
    <citation type="journal article" date="2023" name="Mol. Phylogenet. Evol.">
        <title>Genome-scale phylogeny and comparative genomics of the fungal order Sordariales.</title>
        <authorList>
            <person name="Hensen N."/>
            <person name="Bonometti L."/>
            <person name="Westerberg I."/>
            <person name="Brannstrom I.O."/>
            <person name="Guillou S."/>
            <person name="Cros-Aarteil S."/>
            <person name="Calhoun S."/>
            <person name="Haridas S."/>
            <person name="Kuo A."/>
            <person name="Mondo S."/>
            <person name="Pangilinan J."/>
            <person name="Riley R."/>
            <person name="LaButti K."/>
            <person name="Andreopoulos B."/>
            <person name="Lipzen A."/>
            <person name="Chen C."/>
            <person name="Yan M."/>
            <person name="Daum C."/>
            <person name="Ng V."/>
            <person name="Clum A."/>
            <person name="Steindorff A."/>
            <person name="Ohm R.A."/>
            <person name="Martin F."/>
            <person name="Silar P."/>
            <person name="Natvig D.O."/>
            <person name="Lalanne C."/>
            <person name="Gautier V."/>
            <person name="Ament-Velasquez S.L."/>
            <person name="Kruys A."/>
            <person name="Hutchinson M.I."/>
            <person name="Powell A.J."/>
            <person name="Barry K."/>
            <person name="Miller A.N."/>
            <person name="Grigoriev I.V."/>
            <person name="Debuchy R."/>
            <person name="Gladieux P."/>
            <person name="Hiltunen Thoren M."/>
            <person name="Johannesson H."/>
        </authorList>
    </citation>
    <scope>NUCLEOTIDE SEQUENCE</scope>
    <source>
        <strain evidence="2">CBS 508.74</strain>
    </source>
</reference>
<comment type="caution">
    <text evidence="2">The sequence shown here is derived from an EMBL/GenBank/DDBJ whole genome shotgun (WGS) entry which is preliminary data.</text>
</comment>
<keyword evidence="1" id="KW-1133">Transmembrane helix</keyword>
<organism evidence="2 3">
    <name type="scientific">Canariomyces notabilis</name>
    <dbReference type="NCBI Taxonomy" id="2074819"/>
    <lineage>
        <taxon>Eukaryota</taxon>
        <taxon>Fungi</taxon>
        <taxon>Dikarya</taxon>
        <taxon>Ascomycota</taxon>
        <taxon>Pezizomycotina</taxon>
        <taxon>Sordariomycetes</taxon>
        <taxon>Sordariomycetidae</taxon>
        <taxon>Sordariales</taxon>
        <taxon>Chaetomiaceae</taxon>
        <taxon>Canariomyces</taxon>
    </lineage>
</organism>
<dbReference type="GeneID" id="89940580"/>
<proteinExistence type="predicted"/>